<keyword evidence="1" id="KW-0732">Signal</keyword>
<comment type="caution">
    <text evidence="3">The sequence shown here is derived from an EMBL/GenBank/DDBJ whole genome shotgun (WGS) entry which is preliminary data.</text>
</comment>
<dbReference type="NCBIfam" id="NF033554">
    <property type="entry name" value="floc_PepA"/>
    <property type="match status" value="1"/>
</dbReference>
<feature type="chain" id="PRO_5045264244" evidence="1">
    <location>
        <begin position="27"/>
        <end position="314"/>
    </location>
</feature>
<protein>
    <submittedName>
        <fullName evidence="3">Flocculation-associated PEP-CTERM protein PepA</fullName>
    </submittedName>
</protein>
<dbReference type="NCBIfam" id="TIGR02595">
    <property type="entry name" value="PEP_CTERM"/>
    <property type="match status" value="1"/>
</dbReference>
<dbReference type="Proteomes" id="UP000648984">
    <property type="component" value="Unassembled WGS sequence"/>
</dbReference>
<gene>
    <name evidence="3" type="primary">pepA</name>
    <name evidence="3" type="ORF">GPA25_16135</name>
</gene>
<evidence type="ECO:0000256" key="1">
    <source>
        <dbReference type="SAM" id="SignalP"/>
    </source>
</evidence>
<dbReference type="EMBL" id="WTVQ01000029">
    <property type="protein sequence ID" value="NMG76290.1"/>
    <property type="molecule type" value="Genomic_DNA"/>
</dbReference>
<accession>A0ABX1QE83</accession>
<keyword evidence="4" id="KW-1185">Reference proteome</keyword>
<evidence type="ECO:0000313" key="4">
    <source>
        <dbReference type="Proteomes" id="UP000648984"/>
    </source>
</evidence>
<dbReference type="RefSeq" id="WP_169261432.1">
    <property type="nucleotide sequence ID" value="NZ_WTVQ01000029.1"/>
</dbReference>
<sequence>MKTKLKTASAVGALLAALSLSPQAQAVDTLVQFSTTGTGTGVDDGALGNYDITGINEFDWQSSGDLLISDNLSGTGSFADGVLVDSLAIWAATAVVGDTVTFDIAAQARLNDMLDALGNSVAPATLDTNGTVDGDAGFEITATLTGTESATLIAPGILQFNTISGTYSFFYDESPDSVVETGAGFTDGTDFLSGSLLSVNGTFQFGAGGNNNLVNSVDAYLSSFIQSDPQSLQPLSGTTFDTLVSLVSLNEASADDLGDTVAGRVVVAGDLVRKADANSEFSATPVPEPGTLILLGSGLLGLAGLRRRATARVA</sequence>
<evidence type="ECO:0000259" key="2">
    <source>
        <dbReference type="Pfam" id="PF07589"/>
    </source>
</evidence>
<dbReference type="Pfam" id="PF07589">
    <property type="entry name" value="PEP-CTERM"/>
    <property type="match status" value="1"/>
</dbReference>
<dbReference type="InterPro" id="IPR013424">
    <property type="entry name" value="Ice-binding_C"/>
</dbReference>
<organism evidence="3 4">
    <name type="scientific">Aromatoleum diolicum</name>
    <dbReference type="NCBI Taxonomy" id="75796"/>
    <lineage>
        <taxon>Bacteria</taxon>
        <taxon>Pseudomonadati</taxon>
        <taxon>Pseudomonadota</taxon>
        <taxon>Betaproteobacteria</taxon>
        <taxon>Rhodocyclales</taxon>
        <taxon>Rhodocyclaceae</taxon>
        <taxon>Aromatoleum</taxon>
    </lineage>
</organism>
<proteinExistence type="predicted"/>
<evidence type="ECO:0000313" key="3">
    <source>
        <dbReference type="EMBL" id="NMG76290.1"/>
    </source>
</evidence>
<feature type="signal peptide" evidence="1">
    <location>
        <begin position="1"/>
        <end position="26"/>
    </location>
</feature>
<name>A0ABX1QE83_9RHOO</name>
<reference evidence="3 4" key="1">
    <citation type="submission" date="2019-12" db="EMBL/GenBank/DDBJ databases">
        <title>Comparative genomics gives insights into the taxonomy of the Azoarcus-Aromatoleum group and reveals separate origins of nif in the plant-associated Azoarcus and non-plant-associated Aromatoleum sub-groups.</title>
        <authorList>
            <person name="Lafos M."/>
            <person name="Maluk M."/>
            <person name="Batista M."/>
            <person name="Junghare M."/>
            <person name="Carmona M."/>
            <person name="Faoro H."/>
            <person name="Cruz L.M."/>
            <person name="Battistoni F."/>
            <person name="De Souza E."/>
            <person name="Pedrosa F."/>
            <person name="Chen W.-M."/>
            <person name="Poole P.S."/>
            <person name="Dixon R.A."/>
            <person name="James E.K."/>
        </authorList>
    </citation>
    <scope>NUCLEOTIDE SEQUENCE [LARGE SCALE GENOMIC DNA]</scope>
    <source>
        <strain evidence="3 4">22Lin</strain>
    </source>
</reference>
<feature type="domain" description="Ice-binding protein C-terminal" evidence="2">
    <location>
        <begin position="285"/>
        <end position="308"/>
    </location>
</feature>